<dbReference type="PROSITE" id="PS50943">
    <property type="entry name" value="HTH_CROC1"/>
    <property type="match status" value="1"/>
</dbReference>
<accession>A4BDT8</accession>
<reference evidence="3 4" key="1">
    <citation type="submission" date="2006-02" db="EMBL/GenBank/DDBJ databases">
        <authorList>
            <person name="Pinhassi J."/>
            <person name="Pedros-Alio C."/>
            <person name="Ferriera S."/>
            <person name="Johnson J."/>
            <person name="Kravitz S."/>
            <person name="Halpern A."/>
            <person name="Remington K."/>
            <person name="Beeson K."/>
            <person name="Tran B."/>
            <person name="Rogers Y.-H."/>
            <person name="Friedman R."/>
            <person name="Venter J.C."/>
        </authorList>
    </citation>
    <scope>NUCLEOTIDE SEQUENCE [LARGE SCALE GENOMIC DNA]</scope>
    <source>
        <strain evidence="3 4">MED297</strain>
    </source>
</reference>
<name>A4BDT8_9GAMM</name>
<dbReference type="STRING" id="314283.MED297_16099"/>
<dbReference type="Pfam" id="PF01381">
    <property type="entry name" value="HTH_3"/>
    <property type="match status" value="1"/>
</dbReference>
<dbReference type="AlphaFoldDB" id="A4BDT8"/>
<gene>
    <name evidence="3" type="ORF">MED297_16099</name>
</gene>
<dbReference type="EMBL" id="AAOE01000008">
    <property type="protein sequence ID" value="EAR09697.1"/>
    <property type="molecule type" value="Genomic_DNA"/>
</dbReference>
<sequence length="115" mass="13226">MQFHEHLKTLRLSKGLNQQETADQLGIAKNTYIGYEKGDREPTLTVLKKMAQMFGMTISELCMDTDSRNVDENLVLLFEAVKQFDEPEMQTFADLVEAMVIRHHANRAKNLTQKP</sequence>
<dbReference type="NCBIfam" id="NF041951">
    <property type="entry name" value="phage_RstR"/>
    <property type="match status" value="1"/>
</dbReference>
<dbReference type="PANTHER" id="PTHR46558:SF11">
    <property type="entry name" value="HTH-TYPE TRANSCRIPTIONAL REGULATOR XRE"/>
    <property type="match status" value="1"/>
</dbReference>
<dbReference type="Proteomes" id="UP000005953">
    <property type="component" value="Unassembled WGS sequence"/>
</dbReference>
<dbReference type="SMART" id="SM00530">
    <property type="entry name" value="HTH_XRE"/>
    <property type="match status" value="1"/>
</dbReference>
<dbReference type="CDD" id="cd00093">
    <property type="entry name" value="HTH_XRE"/>
    <property type="match status" value="1"/>
</dbReference>
<keyword evidence="4" id="KW-1185">Reference proteome</keyword>
<organism evidence="3 4">
    <name type="scientific">Reinekea blandensis MED297</name>
    <dbReference type="NCBI Taxonomy" id="314283"/>
    <lineage>
        <taxon>Bacteria</taxon>
        <taxon>Pseudomonadati</taxon>
        <taxon>Pseudomonadota</taxon>
        <taxon>Gammaproteobacteria</taxon>
        <taxon>Oceanospirillales</taxon>
        <taxon>Saccharospirillaceae</taxon>
        <taxon>Reinekea</taxon>
    </lineage>
</organism>
<evidence type="ECO:0000313" key="3">
    <source>
        <dbReference type="EMBL" id="EAR09697.1"/>
    </source>
</evidence>
<dbReference type="PANTHER" id="PTHR46558">
    <property type="entry name" value="TRACRIPTIONAL REGULATORY PROTEIN-RELATED-RELATED"/>
    <property type="match status" value="1"/>
</dbReference>
<protein>
    <recommendedName>
        <fullName evidence="2">HTH cro/C1-type domain-containing protein</fullName>
    </recommendedName>
</protein>
<comment type="caution">
    <text evidence="3">The sequence shown here is derived from an EMBL/GenBank/DDBJ whole genome shotgun (WGS) entry which is preliminary data.</text>
</comment>
<dbReference type="SUPFAM" id="SSF47413">
    <property type="entry name" value="lambda repressor-like DNA-binding domains"/>
    <property type="match status" value="1"/>
</dbReference>
<dbReference type="Gene3D" id="1.10.260.40">
    <property type="entry name" value="lambda repressor-like DNA-binding domains"/>
    <property type="match status" value="1"/>
</dbReference>
<evidence type="ECO:0000259" key="2">
    <source>
        <dbReference type="PROSITE" id="PS50943"/>
    </source>
</evidence>
<evidence type="ECO:0000313" key="4">
    <source>
        <dbReference type="Proteomes" id="UP000005953"/>
    </source>
</evidence>
<evidence type="ECO:0000256" key="1">
    <source>
        <dbReference type="ARBA" id="ARBA00023125"/>
    </source>
</evidence>
<dbReference type="GO" id="GO:0003677">
    <property type="term" value="F:DNA binding"/>
    <property type="evidence" value="ECO:0007669"/>
    <property type="project" value="UniProtKB-KW"/>
</dbReference>
<proteinExistence type="predicted"/>
<feature type="domain" description="HTH cro/C1-type" evidence="2">
    <location>
        <begin position="7"/>
        <end position="61"/>
    </location>
</feature>
<dbReference type="InterPro" id="IPR010982">
    <property type="entry name" value="Lambda_DNA-bd_dom_sf"/>
</dbReference>
<keyword evidence="1" id="KW-0238">DNA-binding</keyword>
<dbReference type="InterPro" id="IPR001387">
    <property type="entry name" value="Cro/C1-type_HTH"/>
</dbReference>
<dbReference type="HOGENOM" id="CLU_066192_4_7_6"/>
<dbReference type="InterPro" id="IPR049639">
    <property type="entry name" value="RstR"/>
</dbReference>